<name>A0ABS1WZL7_9GAMM</name>
<proteinExistence type="predicted"/>
<keyword evidence="3" id="KW-1185">Reference proteome</keyword>
<dbReference type="Proteomes" id="UP000661077">
    <property type="component" value="Unassembled WGS sequence"/>
</dbReference>
<feature type="transmembrane region" description="Helical" evidence="1">
    <location>
        <begin position="187"/>
        <end position="216"/>
    </location>
</feature>
<comment type="caution">
    <text evidence="2">The sequence shown here is derived from an EMBL/GenBank/DDBJ whole genome shotgun (WGS) entry which is preliminary data.</text>
</comment>
<feature type="transmembrane region" description="Helical" evidence="1">
    <location>
        <begin position="149"/>
        <end position="166"/>
    </location>
</feature>
<dbReference type="Pfam" id="PF03929">
    <property type="entry name" value="PepSY_TM"/>
    <property type="match status" value="1"/>
</dbReference>
<dbReference type="PANTHER" id="PTHR34219">
    <property type="entry name" value="IRON-REGULATED INNER MEMBRANE PROTEIN-RELATED"/>
    <property type="match status" value="1"/>
</dbReference>
<accession>A0ABS1WZL7</accession>
<evidence type="ECO:0000313" key="2">
    <source>
        <dbReference type="EMBL" id="MBM0106425.1"/>
    </source>
</evidence>
<feature type="transmembrane region" description="Helical" evidence="1">
    <location>
        <begin position="331"/>
        <end position="360"/>
    </location>
</feature>
<feature type="transmembrane region" description="Helical" evidence="1">
    <location>
        <begin position="12"/>
        <end position="34"/>
    </location>
</feature>
<dbReference type="RefSeq" id="WP_203168528.1">
    <property type="nucleotide sequence ID" value="NZ_JAEVLS010000003.1"/>
</dbReference>
<dbReference type="EMBL" id="JAEVLS010000003">
    <property type="protein sequence ID" value="MBM0106425.1"/>
    <property type="molecule type" value="Genomic_DNA"/>
</dbReference>
<organism evidence="2 3">
    <name type="scientific">Steroidobacter gossypii</name>
    <dbReference type="NCBI Taxonomy" id="2805490"/>
    <lineage>
        <taxon>Bacteria</taxon>
        <taxon>Pseudomonadati</taxon>
        <taxon>Pseudomonadota</taxon>
        <taxon>Gammaproteobacteria</taxon>
        <taxon>Steroidobacterales</taxon>
        <taxon>Steroidobacteraceae</taxon>
        <taxon>Steroidobacter</taxon>
    </lineage>
</organism>
<keyword evidence="1" id="KW-1133">Transmembrane helix</keyword>
<keyword evidence="1" id="KW-0472">Membrane</keyword>
<evidence type="ECO:0000256" key="1">
    <source>
        <dbReference type="SAM" id="Phobius"/>
    </source>
</evidence>
<keyword evidence="1" id="KW-0812">Transmembrane</keyword>
<dbReference type="PANTHER" id="PTHR34219:SF3">
    <property type="entry name" value="BLL7967 PROTEIN"/>
    <property type="match status" value="1"/>
</dbReference>
<protein>
    <submittedName>
        <fullName evidence="2">PepSY domain-containing protein</fullName>
    </submittedName>
</protein>
<reference evidence="2 3" key="1">
    <citation type="journal article" date="2021" name="Int. J. Syst. Evol. Microbiol.">
        <title>Steroidobacter gossypii sp. nov., isolated from soil of cotton cropping field.</title>
        <authorList>
            <person name="Huang R."/>
            <person name="Yang S."/>
            <person name="Zhen C."/>
            <person name="Liu W."/>
        </authorList>
    </citation>
    <scope>NUCLEOTIDE SEQUENCE [LARGE SCALE GENOMIC DNA]</scope>
    <source>
        <strain evidence="2 3">S1-65</strain>
    </source>
</reference>
<gene>
    <name evidence="2" type="ORF">JM946_16960</name>
</gene>
<evidence type="ECO:0000313" key="3">
    <source>
        <dbReference type="Proteomes" id="UP000661077"/>
    </source>
</evidence>
<sequence>MAKSRFWFQAHWLVGITVGVLLALMGVTGAMMSFQDPILEALNADARKVTMAGERLSMPDIIERAQTEAQRMGARVRTVTAPQSADSAVRVLFLSGPGEIVRYLNPYTDEWQRGGARGEKFFEIVEEIHRGLVTDRIGGKYVGRRVVDAAAVLLVGLVATGLYLRWPRRLTNFRAWFVVDRRLKGRGFLYSLHAVIGTYVLPLLLLSALTGLYFAYDWYSSLLERMAGVPPVAEEQMAGKPLVAADVAKVWSAFEQATSHERVGQISLRLPKQAEEPLRIQYLEFDPPHATAFSTIKIDPTNSQVLSHVRYADKSTGARLLSSMLSIHKGAYFGVVGSVLLMLSSLALPLFVITGWMMYVDRRRVEERQRARKQKAASAATV</sequence>
<dbReference type="InterPro" id="IPR005625">
    <property type="entry name" value="PepSY-ass_TM"/>
</dbReference>